<dbReference type="RefSeq" id="WP_211630118.1">
    <property type="nucleotide sequence ID" value="NZ_CP073100.1"/>
</dbReference>
<evidence type="ECO:0000259" key="3">
    <source>
        <dbReference type="PROSITE" id="PS50977"/>
    </source>
</evidence>
<sequence length="164" mass="18436">MELLAEKGFEAITVADITKRSTLHRATFYGHFTDKFALLEAKIGDDFQEMLDSRLANASNCQEGIRQLILAVCDFFARVSAGCQKHQRQFDPIMETRIKAMVRDFLLKGPLREQGANADTQLRATMASWAICGAAREWTREPQGTTEDLAKAMLPRVVFTLHGE</sequence>
<feature type="DNA-binding region" description="H-T-H motif" evidence="2">
    <location>
        <begin position="13"/>
        <end position="32"/>
    </location>
</feature>
<dbReference type="Gene3D" id="1.10.357.10">
    <property type="entry name" value="Tetracycline Repressor, domain 2"/>
    <property type="match status" value="1"/>
</dbReference>
<evidence type="ECO:0000256" key="1">
    <source>
        <dbReference type="ARBA" id="ARBA00023125"/>
    </source>
</evidence>
<name>A0A975G643_9BACT</name>
<keyword evidence="5" id="KW-1185">Reference proteome</keyword>
<feature type="domain" description="HTH tetR-type" evidence="3">
    <location>
        <begin position="1"/>
        <end position="50"/>
    </location>
</feature>
<protein>
    <submittedName>
        <fullName evidence="4">TetR family transcriptional regulator</fullName>
    </submittedName>
</protein>
<dbReference type="Proteomes" id="UP000676169">
    <property type="component" value="Chromosome"/>
</dbReference>
<dbReference type="SUPFAM" id="SSF46689">
    <property type="entry name" value="Homeodomain-like"/>
    <property type="match status" value="1"/>
</dbReference>
<dbReference type="Pfam" id="PF00440">
    <property type="entry name" value="TetR_N"/>
    <property type="match status" value="1"/>
</dbReference>
<gene>
    <name evidence="4" type="ORF">KBB96_14275</name>
</gene>
<proteinExistence type="predicted"/>
<evidence type="ECO:0000256" key="2">
    <source>
        <dbReference type="PROSITE-ProRule" id="PRU00335"/>
    </source>
</evidence>
<accession>A0A975G643</accession>
<dbReference type="PROSITE" id="PS01081">
    <property type="entry name" value="HTH_TETR_1"/>
    <property type="match status" value="1"/>
</dbReference>
<dbReference type="PANTHER" id="PTHR43479:SF7">
    <property type="entry name" value="TETR-FAMILY TRANSCRIPTIONAL REGULATOR"/>
    <property type="match status" value="1"/>
</dbReference>
<evidence type="ECO:0000313" key="5">
    <source>
        <dbReference type="Proteomes" id="UP000676169"/>
    </source>
</evidence>
<dbReference type="PANTHER" id="PTHR43479">
    <property type="entry name" value="ACREF/ENVCD OPERON REPRESSOR-RELATED"/>
    <property type="match status" value="1"/>
</dbReference>
<dbReference type="InterPro" id="IPR001647">
    <property type="entry name" value="HTH_TetR"/>
</dbReference>
<dbReference type="KEGG" id="lamb:KBB96_14275"/>
<dbReference type="GO" id="GO:0003677">
    <property type="term" value="F:DNA binding"/>
    <property type="evidence" value="ECO:0007669"/>
    <property type="project" value="UniProtKB-UniRule"/>
</dbReference>
<reference evidence="4" key="1">
    <citation type="submission" date="2021-04" db="EMBL/GenBank/DDBJ databases">
        <title>Luteolibacter sp. 32A isolated from the skin of an Anderson's salamander (Ambystoma andersonii).</title>
        <authorList>
            <person name="Spergser J."/>
            <person name="Busse H.-J."/>
        </authorList>
    </citation>
    <scope>NUCLEOTIDE SEQUENCE</scope>
    <source>
        <strain evidence="4">32A</strain>
    </source>
</reference>
<dbReference type="InterPro" id="IPR050624">
    <property type="entry name" value="HTH-type_Tx_Regulator"/>
</dbReference>
<organism evidence="4 5">
    <name type="scientific">Luteolibacter ambystomatis</name>
    <dbReference type="NCBI Taxonomy" id="2824561"/>
    <lineage>
        <taxon>Bacteria</taxon>
        <taxon>Pseudomonadati</taxon>
        <taxon>Verrucomicrobiota</taxon>
        <taxon>Verrucomicrobiia</taxon>
        <taxon>Verrucomicrobiales</taxon>
        <taxon>Verrucomicrobiaceae</taxon>
        <taxon>Luteolibacter</taxon>
    </lineage>
</organism>
<keyword evidence="1 2" id="KW-0238">DNA-binding</keyword>
<evidence type="ECO:0000313" key="4">
    <source>
        <dbReference type="EMBL" id="QUE50029.1"/>
    </source>
</evidence>
<dbReference type="InterPro" id="IPR023772">
    <property type="entry name" value="DNA-bd_HTH_TetR-type_CS"/>
</dbReference>
<dbReference type="AlphaFoldDB" id="A0A975G643"/>
<dbReference type="PROSITE" id="PS50977">
    <property type="entry name" value="HTH_TETR_2"/>
    <property type="match status" value="1"/>
</dbReference>
<dbReference type="EMBL" id="CP073100">
    <property type="protein sequence ID" value="QUE50029.1"/>
    <property type="molecule type" value="Genomic_DNA"/>
</dbReference>
<dbReference type="InterPro" id="IPR009057">
    <property type="entry name" value="Homeodomain-like_sf"/>
</dbReference>